<keyword evidence="2" id="KW-1185">Reference proteome</keyword>
<dbReference type="RefSeq" id="WP_233696540.1">
    <property type="nucleotide sequence ID" value="NZ_JAJNBZ010000005.1"/>
</dbReference>
<accession>A0ABS8YDK8</accession>
<evidence type="ECO:0000313" key="1">
    <source>
        <dbReference type="EMBL" id="MCE5169622.1"/>
    </source>
</evidence>
<name>A0ABS8YDK8_9BACL</name>
<dbReference type="Pfam" id="PF14072">
    <property type="entry name" value="DndB"/>
    <property type="match status" value="1"/>
</dbReference>
<organism evidence="1 2">
    <name type="scientific">Paenibacillus profundus</name>
    <dbReference type="NCBI Taxonomy" id="1173085"/>
    <lineage>
        <taxon>Bacteria</taxon>
        <taxon>Bacillati</taxon>
        <taxon>Bacillota</taxon>
        <taxon>Bacilli</taxon>
        <taxon>Bacillales</taxon>
        <taxon>Paenibacillaceae</taxon>
        <taxon>Paenibacillus</taxon>
    </lineage>
</organism>
<dbReference type="EMBL" id="JAJNBZ010000005">
    <property type="protein sequence ID" value="MCE5169622.1"/>
    <property type="molecule type" value="Genomic_DNA"/>
</dbReference>
<gene>
    <name evidence="1" type="ORF">LQV63_09885</name>
</gene>
<proteinExistence type="predicted"/>
<sequence>MTEELFDTLPSLFADIIKNKEQQREIDNLLVERHCFPRSLFIEMLANYEVIHSLSEEELCVLTLALYEVTGNEQAAPAHFYSKREIAKAAKYERQSKDDITLPYTMEGVIAAPSGRDFVTMLSYQEIRRLWNSKVITYNLQAQRLSKNKLLKDGTITEKPDINLKSVKNITRLMLEGKYKADTLLINILVDGHDRVAYEAGSLTVYEGTTVNLIDGMHRVQAILNVLEEEPDYEGIMNVAIKYYPLSEAQFLLGQINTVNRFDKTLVKHYMAESIGSQVAKDLMLLPELKKRISIKTSIDKKMDYLTNFAVLSESIDHIFEPQNNKDRYDITEVLKKFFGYLIPAFEAEFVTNMQETAKKSWINHHNTFVGFIVVAKKLYDTYGKDYPVDEIVRIIGSIDLSRDGSPFDELMTTQGKVNSNKVKRQIKQFFEQKVEEFM</sequence>
<protein>
    <submittedName>
        <fullName evidence="1">DNA sulfur modification protein DndB</fullName>
    </submittedName>
</protein>
<reference evidence="1 2" key="1">
    <citation type="submission" date="2021-11" db="EMBL/GenBank/DDBJ databases">
        <title>Draft genome sequence of Paenibacillus profundus YoMME, a new Gram-positive bacteria with exoelectrogenic properties.</title>
        <authorList>
            <person name="Hubenova Y."/>
            <person name="Hubenova E."/>
            <person name="Manasiev Y."/>
            <person name="Peykov S."/>
            <person name="Mitov M."/>
        </authorList>
    </citation>
    <scope>NUCLEOTIDE SEQUENCE [LARGE SCALE GENOMIC DNA]</scope>
    <source>
        <strain evidence="1 2">YoMME</strain>
    </source>
</reference>
<dbReference type="Proteomes" id="UP001199916">
    <property type="component" value="Unassembled WGS sequence"/>
</dbReference>
<evidence type="ECO:0000313" key="2">
    <source>
        <dbReference type="Proteomes" id="UP001199916"/>
    </source>
</evidence>
<comment type="caution">
    <text evidence="1">The sequence shown here is derived from an EMBL/GenBank/DDBJ whole genome shotgun (WGS) entry which is preliminary data.</text>
</comment>
<dbReference type="InterPro" id="IPR017642">
    <property type="entry name" value="DNA_S_mod_DndB"/>
</dbReference>